<dbReference type="AlphaFoldDB" id="G7E212"/>
<proteinExistence type="inferred from homology"/>
<dbReference type="InterPro" id="IPR002594">
    <property type="entry name" value="GH12"/>
</dbReference>
<dbReference type="Gene3D" id="2.60.120.180">
    <property type="match status" value="1"/>
</dbReference>
<dbReference type="Proteomes" id="UP000009131">
    <property type="component" value="Unassembled WGS sequence"/>
</dbReference>
<sequence>MHAFNHPLETTDLTNNQRHTTGMMFTQAVAIASIFTIVSADAYYNQCSNRYDVSSPDWQNVGGHGLTKIGVNGCKNEGVAFYATLDYTGADATMKSYPHAAVTQNLGKPMSSYVSIPAVLNWHWRGLPDDQTHGYVALAVVHGEWTLRVILSFRGAGSPGTLVGNFVVGGRNWILYRDGPIYSYVNNQELPHATTFTTNLISFVRHAATQGARVQGTLKEVSGGIYFFKGKAAIIFDEFAALPR</sequence>
<dbReference type="GO" id="GO:0000272">
    <property type="term" value="P:polysaccharide catabolic process"/>
    <property type="evidence" value="ECO:0007669"/>
    <property type="project" value="InterPro"/>
</dbReference>
<dbReference type="EMBL" id="BABT02000108">
    <property type="protein sequence ID" value="GAA96849.1"/>
    <property type="molecule type" value="Genomic_DNA"/>
</dbReference>
<comment type="caution">
    <text evidence="2">The sequence shown here is derived from an EMBL/GenBank/DDBJ whole genome shotgun (WGS) entry which is preliminary data.</text>
</comment>
<reference evidence="2 3" key="2">
    <citation type="journal article" date="2012" name="Open Biol.">
        <title>Characteristics of nucleosomes and linker DNA regions on the genome of the basidiomycete Mixia osmundae revealed by mono- and dinucleosome mapping.</title>
        <authorList>
            <person name="Nishida H."/>
            <person name="Kondo S."/>
            <person name="Matsumoto T."/>
            <person name="Suzuki Y."/>
            <person name="Yoshikawa H."/>
            <person name="Taylor T.D."/>
            <person name="Sugiyama J."/>
        </authorList>
    </citation>
    <scope>NUCLEOTIDE SEQUENCE [LARGE SCALE GENOMIC DNA]</scope>
    <source>
        <strain evidence="3">CBS 9802 / IAM 14324 / JCM 22182 / KY 12970</strain>
    </source>
</reference>
<gene>
    <name evidence="2" type="primary">Mo03522</name>
    <name evidence="2" type="ORF">E5Q_03522</name>
</gene>
<dbReference type="PANTHER" id="PTHR34002:SF9">
    <property type="entry name" value="XYLOGLUCAN-SPECIFIC ENDO-BETA-1,4-GLUCANASE A"/>
    <property type="match status" value="1"/>
</dbReference>
<dbReference type="InParanoid" id="G7E212"/>
<evidence type="ECO:0000313" key="2">
    <source>
        <dbReference type="EMBL" id="GAA96849.1"/>
    </source>
</evidence>
<reference evidence="2 3" key="1">
    <citation type="journal article" date="2011" name="J. Gen. Appl. Microbiol.">
        <title>Draft genome sequencing of the enigmatic basidiomycete Mixia osmundae.</title>
        <authorList>
            <person name="Nishida H."/>
            <person name="Nagatsuka Y."/>
            <person name="Sugiyama J."/>
        </authorList>
    </citation>
    <scope>NUCLEOTIDE SEQUENCE [LARGE SCALE GENOMIC DNA]</scope>
    <source>
        <strain evidence="3">CBS 9802 / IAM 14324 / JCM 22182 / KY 12970</strain>
    </source>
</reference>
<name>G7E212_MIXOS</name>
<evidence type="ECO:0000256" key="1">
    <source>
        <dbReference type="ARBA" id="ARBA00005519"/>
    </source>
</evidence>
<protein>
    <submittedName>
        <fullName evidence="2">Uncharacterized protein</fullName>
    </submittedName>
</protein>
<organism evidence="2 3">
    <name type="scientific">Mixia osmundae (strain CBS 9802 / IAM 14324 / JCM 22182 / KY 12970)</name>
    <dbReference type="NCBI Taxonomy" id="764103"/>
    <lineage>
        <taxon>Eukaryota</taxon>
        <taxon>Fungi</taxon>
        <taxon>Dikarya</taxon>
        <taxon>Basidiomycota</taxon>
        <taxon>Pucciniomycotina</taxon>
        <taxon>Mixiomycetes</taxon>
        <taxon>Mixiales</taxon>
        <taxon>Mixiaceae</taxon>
        <taxon>Mixia</taxon>
    </lineage>
</organism>
<accession>G7E212</accession>
<evidence type="ECO:0000313" key="3">
    <source>
        <dbReference type="Proteomes" id="UP000009131"/>
    </source>
</evidence>
<dbReference type="SUPFAM" id="SSF49899">
    <property type="entry name" value="Concanavalin A-like lectins/glucanases"/>
    <property type="match status" value="1"/>
</dbReference>
<dbReference type="InterPro" id="IPR013320">
    <property type="entry name" value="ConA-like_dom_sf"/>
</dbReference>
<dbReference type="InterPro" id="IPR013319">
    <property type="entry name" value="GH11/12"/>
</dbReference>
<comment type="similarity">
    <text evidence="1">Belongs to the glycosyl hydrolase 12 (cellulase H) family.</text>
</comment>
<dbReference type="GO" id="GO:0008810">
    <property type="term" value="F:cellulase activity"/>
    <property type="evidence" value="ECO:0007669"/>
    <property type="project" value="InterPro"/>
</dbReference>
<dbReference type="PANTHER" id="PTHR34002">
    <property type="entry name" value="BLR1656 PROTEIN"/>
    <property type="match status" value="1"/>
</dbReference>
<keyword evidence="3" id="KW-1185">Reference proteome</keyword>
<dbReference type="HOGENOM" id="CLU_1138247_0_0_1"/>